<protein>
    <submittedName>
        <fullName evidence="2">Uncharacterized protein</fullName>
    </submittedName>
</protein>
<proteinExistence type="predicted"/>
<sequence length="828" mass="93961">MFPRGRPCLKRCGLSTVLADRVAAGSGPIPDEPLLFLYPRSFTSRSRQPRGFFTTTSRNNTSTPCRLLTRPTTPRPKPRKQSFGASSRKRWMSTSSSPMLAQADVLSPQEGTSATTGTDTVPTSTAEDEKTSLGDETGFFESFPGLESKGDDKSIPSPALDAHRKTVTNRDGSRGRRPRPLVRLTREQYRKVARRVHHSTGMRPGRVHPLGRMVPVSRVSLSQGLMKLLEDAERRAEFGEIEKQASVASQDPQREVLVPDETIAVFAGVSERFSADENIWNMRLMNGCRVRVLPAIESVGQNRKVILSGTPWATELVEKRIKQTRELQERGDPLVPFRKPPVPVFPSLRALERTGTPRPLLRGVWDFKSTWRPPVALDLIGDHWRRCTTVRGFVEYVEALTTSLPSLQLRGPPHPQKVADALWRLFKNEGKRHLISTAAVNIAMSYLVEYRFFSFATRIFYLVAQVTTVDTYNILLKAAAADQHLHFFAHILRVMSRMRVRPNAITWVAYLECQIAPAAKMKLIKMLKEKGYLQDPLVMRKVLHVMVQELFGEHLNNGGSVDDFFNKTVKTPGLNWFPASLTSQMFRVIARRKNVPAAERLLEICAEHKLPLGSATMSEIIRLYPNDTFSALHHILPYFDNRKSAVTKSVYERLFLNAFRNRHYNICRVVWRYACMTKSVTWPMRKEISFFLSQNIGIEGGSAQVNHWRTTAAKVIAGVDFHLPDYPLRDQLLEFVPLEFHDSPILSLDVGYVEDGDDRAMQRSLARAICKHDMEIGSWYRAYFPLANMLEAAAEMDIEWGDDLRPTTWLLNNAIRVPVELVGHTEEF</sequence>
<keyword evidence="3" id="KW-1185">Reference proteome</keyword>
<feature type="region of interest" description="Disordered" evidence="1">
    <location>
        <begin position="47"/>
        <end position="179"/>
    </location>
</feature>
<accession>A0ABR4IGV3</accession>
<feature type="compositionally biased region" description="Low complexity" evidence="1">
    <location>
        <begin position="50"/>
        <end position="72"/>
    </location>
</feature>
<organism evidence="2 3">
    <name type="scientific">Aspergillus cavernicola</name>
    <dbReference type="NCBI Taxonomy" id="176166"/>
    <lineage>
        <taxon>Eukaryota</taxon>
        <taxon>Fungi</taxon>
        <taxon>Dikarya</taxon>
        <taxon>Ascomycota</taxon>
        <taxon>Pezizomycotina</taxon>
        <taxon>Eurotiomycetes</taxon>
        <taxon>Eurotiomycetidae</taxon>
        <taxon>Eurotiales</taxon>
        <taxon>Aspergillaceae</taxon>
        <taxon>Aspergillus</taxon>
        <taxon>Aspergillus subgen. Nidulantes</taxon>
    </lineage>
</organism>
<reference evidence="2 3" key="1">
    <citation type="submission" date="2024-07" db="EMBL/GenBank/DDBJ databases">
        <title>Section-level genome sequencing and comparative genomics of Aspergillus sections Usti and Cavernicolus.</title>
        <authorList>
            <consortium name="Lawrence Berkeley National Laboratory"/>
            <person name="Nybo J.L."/>
            <person name="Vesth T.C."/>
            <person name="Theobald S."/>
            <person name="Frisvad J.C."/>
            <person name="Larsen T.O."/>
            <person name="Kjaerboelling I."/>
            <person name="Rothschild-Mancinelli K."/>
            <person name="Lyhne E.K."/>
            <person name="Kogle M.E."/>
            <person name="Barry K."/>
            <person name="Clum A."/>
            <person name="Na H."/>
            <person name="Ledsgaard L."/>
            <person name="Lin J."/>
            <person name="Lipzen A."/>
            <person name="Kuo A."/>
            <person name="Riley R."/>
            <person name="Mondo S."/>
            <person name="LaButti K."/>
            <person name="Haridas S."/>
            <person name="Pangalinan J."/>
            <person name="Salamov A.A."/>
            <person name="Simmons B.A."/>
            <person name="Magnuson J.K."/>
            <person name="Chen J."/>
            <person name="Drula E."/>
            <person name="Henrissat B."/>
            <person name="Wiebenga A."/>
            <person name="Lubbers R.J."/>
            <person name="Gomes A.C."/>
            <person name="Makela M.R."/>
            <person name="Stajich J."/>
            <person name="Grigoriev I.V."/>
            <person name="Mortensen U.H."/>
            <person name="De vries R.P."/>
            <person name="Baker S.E."/>
            <person name="Andersen M.R."/>
        </authorList>
    </citation>
    <scope>NUCLEOTIDE SEQUENCE [LARGE SCALE GENOMIC DNA]</scope>
    <source>
        <strain evidence="2 3">CBS 600.67</strain>
    </source>
</reference>
<name>A0ABR4IGV3_9EURO</name>
<dbReference type="Proteomes" id="UP001610335">
    <property type="component" value="Unassembled WGS sequence"/>
</dbReference>
<evidence type="ECO:0000313" key="3">
    <source>
        <dbReference type="Proteomes" id="UP001610335"/>
    </source>
</evidence>
<comment type="caution">
    <text evidence="2">The sequence shown here is derived from an EMBL/GenBank/DDBJ whole genome shotgun (WGS) entry which is preliminary data.</text>
</comment>
<evidence type="ECO:0000256" key="1">
    <source>
        <dbReference type="SAM" id="MobiDB-lite"/>
    </source>
</evidence>
<feature type="compositionally biased region" description="Polar residues" evidence="1">
    <location>
        <begin position="109"/>
        <end position="125"/>
    </location>
</feature>
<dbReference type="EMBL" id="JBFXLS010000027">
    <property type="protein sequence ID" value="KAL2826986.1"/>
    <property type="molecule type" value="Genomic_DNA"/>
</dbReference>
<evidence type="ECO:0000313" key="2">
    <source>
        <dbReference type="EMBL" id="KAL2826986.1"/>
    </source>
</evidence>
<gene>
    <name evidence="2" type="ORF">BDW59DRAFT_59189</name>
</gene>